<dbReference type="AlphaFoldDB" id="A0A6J6GTN9"/>
<dbReference type="EMBL" id="CAEZUL010000101">
    <property type="protein sequence ID" value="CAB4603283.1"/>
    <property type="molecule type" value="Genomic_DNA"/>
</dbReference>
<proteinExistence type="predicted"/>
<sequence>MSVGANTFTTVAHMTNEELLKATCPIINEIGAAFYFIPETSAVGKELNLRGMEFYVLGRGGPLGDCDGAALAAAFGYFKPSMIGGIWEDAKAKCDPRAAGKAHLECAAALGRAKFTGIANLDAIVEALDAVNNAADPDGLSLYAAMRTEPLASDAPGRAMQLLALVREFRGAAHLIALRASGISTKTAHHIKRPDMVTQFGYTPEEAPVITDATHAAMTAAEKLTDALVEPAYAVLTEAQRTTLAEGVRTLAAALKA</sequence>
<evidence type="ECO:0000313" key="1">
    <source>
        <dbReference type="EMBL" id="CAB4603283.1"/>
    </source>
</evidence>
<dbReference type="Pfam" id="PF21863">
    <property type="entry name" value="HTH_67"/>
    <property type="match status" value="1"/>
</dbReference>
<dbReference type="NCBIfam" id="NF047719">
    <property type="entry name" value="SCO6745_fam_HTH"/>
    <property type="match status" value="1"/>
</dbReference>
<organism evidence="1">
    <name type="scientific">freshwater metagenome</name>
    <dbReference type="NCBI Taxonomy" id="449393"/>
    <lineage>
        <taxon>unclassified sequences</taxon>
        <taxon>metagenomes</taxon>
        <taxon>ecological metagenomes</taxon>
    </lineage>
</organism>
<reference evidence="1" key="1">
    <citation type="submission" date="2020-05" db="EMBL/GenBank/DDBJ databases">
        <authorList>
            <person name="Chiriac C."/>
            <person name="Salcher M."/>
            <person name="Ghai R."/>
            <person name="Kavagutti S V."/>
        </authorList>
    </citation>
    <scope>NUCLEOTIDE SEQUENCE</scope>
</reference>
<gene>
    <name evidence="1" type="ORF">UFOPK1808_00921</name>
</gene>
<dbReference type="InterPro" id="IPR054058">
    <property type="entry name" value="HTH_67"/>
</dbReference>
<protein>
    <submittedName>
        <fullName evidence="1">Unannotated protein</fullName>
    </submittedName>
</protein>
<accession>A0A6J6GTN9</accession>
<name>A0A6J6GTN9_9ZZZZ</name>